<feature type="domain" description="DUF362" evidence="1">
    <location>
        <begin position="38"/>
        <end position="237"/>
    </location>
</feature>
<name>A0A9D6YZ31_9BACT</name>
<dbReference type="AlphaFoldDB" id="A0A9D6YZ31"/>
<dbReference type="Proteomes" id="UP000807825">
    <property type="component" value="Unassembled WGS sequence"/>
</dbReference>
<dbReference type="InterPro" id="IPR007160">
    <property type="entry name" value="DUF362"/>
</dbReference>
<organism evidence="2 3">
    <name type="scientific">Desulfomonile tiedjei</name>
    <dbReference type="NCBI Taxonomy" id="2358"/>
    <lineage>
        <taxon>Bacteria</taxon>
        <taxon>Pseudomonadati</taxon>
        <taxon>Thermodesulfobacteriota</taxon>
        <taxon>Desulfomonilia</taxon>
        <taxon>Desulfomonilales</taxon>
        <taxon>Desulfomonilaceae</taxon>
        <taxon>Desulfomonile</taxon>
    </lineage>
</organism>
<evidence type="ECO:0000313" key="2">
    <source>
        <dbReference type="EMBL" id="MBI5248383.1"/>
    </source>
</evidence>
<dbReference type="EMBL" id="JACRDE010000080">
    <property type="protein sequence ID" value="MBI5248383.1"/>
    <property type="molecule type" value="Genomic_DNA"/>
</dbReference>
<evidence type="ECO:0000259" key="1">
    <source>
        <dbReference type="Pfam" id="PF04015"/>
    </source>
</evidence>
<reference evidence="2" key="1">
    <citation type="submission" date="2020-07" db="EMBL/GenBank/DDBJ databases">
        <title>Huge and variable diversity of episymbiotic CPR bacteria and DPANN archaea in groundwater ecosystems.</title>
        <authorList>
            <person name="He C.Y."/>
            <person name="Keren R."/>
            <person name="Whittaker M."/>
            <person name="Farag I.F."/>
            <person name="Doudna J."/>
            <person name="Cate J.H.D."/>
            <person name="Banfield J.F."/>
        </authorList>
    </citation>
    <scope>NUCLEOTIDE SEQUENCE</scope>
    <source>
        <strain evidence="2">NC_groundwater_1664_Pr3_B-0.1um_52_9</strain>
    </source>
</reference>
<protein>
    <submittedName>
        <fullName evidence="2">DUF362 domain-containing protein</fullName>
    </submittedName>
</protein>
<proteinExistence type="predicted"/>
<dbReference type="Pfam" id="PF04015">
    <property type="entry name" value="DUF362"/>
    <property type="match status" value="1"/>
</dbReference>
<accession>A0A9D6YZ31</accession>
<comment type="caution">
    <text evidence="2">The sequence shown here is derived from an EMBL/GenBank/DDBJ whole genome shotgun (WGS) entry which is preliminary data.</text>
</comment>
<gene>
    <name evidence="2" type="ORF">HY912_02715</name>
</gene>
<sequence length="476" mass="53611">MKHKVLIMRCDDYDPARIAGIVRKGMEELGVKPHGKTLLKPNCVIAEPLLFPHAATRKELLEGVIMAMKEKGDAIEELAVGERSGISIPNRFCFSRSGYEDVIARHGVKPYHFDETRDVPVRLKGDHRLRDSISVPKPVADCDFFVNLPKLKAHPWTRVTASLKNLIGIQDDRYRLVDHNSLLEHKIADLQEVVTPGLIVVDSIEAGQKMMLTPTPFKIGAIVIGTNSCAVDTVCCHMIHVDPRDVVHLRYASERGFGPMNLDEIDVAGDFPIEEVRTKSEGFELFMEHIEDYFNGKGNITCKVGTFPETHSSDYYWGGCPGALQESIHIFKMYFPDVLQRIQKVRYVVGKVEGPLNLAPDEKVIFAGDCTSWEGEIDGEHVKIESSYKTASQVDLKRMPSTDMIVRILSPLFQCFFNSKRYIHAKGCPLSVAAHVNYMSSLGKIKNVNFDTRTIMPVSIAYLQMRAHRFYNRSFG</sequence>
<evidence type="ECO:0000313" key="3">
    <source>
        <dbReference type="Proteomes" id="UP000807825"/>
    </source>
</evidence>